<dbReference type="RefSeq" id="WP_246975508.1">
    <property type="nucleotide sequence ID" value="NZ_CP095398.1"/>
</dbReference>
<dbReference type="GO" id="GO:0016757">
    <property type="term" value="F:glycosyltransferase activity"/>
    <property type="evidence" value="ECO:0007669"/>
    <property type="project" value="UniProtKB-KW"/>
</dbReference>
<accession>A0ABD5P2C4</accession>
<dbReference type="EMBL" id="JBHSDJ010000116">
    <property type="protein sequence ID" value="MFC4248169.1"/>
    <property type="molecule type" value="Genomic_DNA"/>
</dbReference>
<keyword evidence="2" id="KW-0808">Transferase</keyword>
<name>A0ABD5P2C4_9EURY</name>
<dbReference type="AlphaFoldDB" id="A0ABD5P2C4"/>
<dbReference type="Gene3D" id="3.40.50.2000">
    <property type="entry name" value="Glycogen Phosphorylase B"/>
    <property type="match status" value="1"/>
</dbReference>
<dbReference type="EC" id="2.4.-.-" evidence="2"/>
<evidence type="ECO:0000256" key="1">
    <source>
        <dbReference type="SAM" id="MobiDB-lite"/>
    </source>
</evidence>
<dbReference type="SUPFAM" id="SSF53756">
    <property type="entry name" value="UDP-Glycosyltransferase/glycogen phosphorylase"/>
    <property type="match status" value="1"/>
</dbReference>
<dbReference type="InterPro" id="IPR050194">
    <property type="entry name" value="Glycosyltransferase_grp1"/>
</dbReference>
<proteinExistence type="predicted"/>
<protein>
    <submittedName>
        <fullName evidence="2">Glycosyltransferase family 4 protein</fullName>
        <ecNumber evidence="2">2.4.-.-</ecNumber>
    </submittedName>
</protein>
<feature type="region of interest" description="Disordered" evidence="1">
    <location>
        <begin position="323"/>
        <end position="343"/>
    </location>
</feature>
<organism evidence="2 3">
    <name type="scientific">Natribaculum luteum</name>
    <dbReference type="NCBI Taxonomy" id="1586232"/>
    <lineage>
        <taxon>Archaea</taxon>
        <taxon>Methanobacteriati</taxon>
        <taxon>Methanobacteriota</taxon>
        <taxon>Stenosarchaea group</taxon>
        <taxon>Halobacteria</taxon>
        <taxon>Halobacteriales</taxon>
        <taxon>Natrialbaceae</taxon>
        <taxon>Natribaculum</taxon>
    </lineage>
</organism>
<dbReference type="GeneID" id="71856395"/>
<dbReference type="Pfam" id="PF13692">
    <property type="entry name" value="Glyco_trans_1_4"/>
    <property type="match status" value="1"/>
</dbReference>
<sequence length="343" mass="37246">MTVGLYLGRDCPPNMEAYLDSLAAREDDAAFDLIIGSDCDLPAWIRHGDAFEIHRYRMEDASGISLISACADVVSQYVAENDVTEVRQITQPRWHAPGVLLGARGSGLRTCTRVSRSNFTEYMNSDGIARCRDYAVNNLIGKAVFLADAVYTPAYGGVEIPWWSNAERIAEPRIASPSHFHPAVEAHPELFSQDSRRVLTVGRISQKKGIDLVLDVAEELPAWEFVLVGPKRDDELVDRAEALSNVRLEGAVDYSEMPELYAASDVLLSASRVEWGGISRAMLEAAAVGRPVVALDSGDAASVATQTVDADPQSIIDGLAEVPLPGDREEAEDVTEPSMVNTA</sequence>
<evidence type="ECO:0000313" key="2">
    <source>
        <dbReference type="EMBL" id="MFC4248169.1"/>
    </source>
</evidence>
<keyword evidence="2" id="KW-0328">Glycosyltransferase</keyword>
<dbReference type="PANTHER" id="PTHR45947">
    <property type="entry name" value="SULFOQUINOVOSYL TRANSFERASE SQD2"/>
    <property type="match status" value="1"/>
</dbReference>
<dbReference type="Proteomes" id="UP001595821">
    <property type="component" value="Unassembled WGS sequence"/>
</dbReference>
<dbReference type="PANTHER" id="PTHR45947:SF3">
    <property type="entry name" value="SULFOQUINOVOSYL TRANSFERASE SQD2"/>
    <property type="match status" value="1"/>
</dbReference>
<dbReference type="CDD" id="cd03801">
    <property type="entry name" value="GT4_PimA-like"/>
    <property type="match status" value="1"/>
</dbReference>
<evidence type="ECO:0000313" key="3">
    <source>
        <dbReference type="Proteomes" id="UP001595821"/>
    </source>
</evidence>
<gene>
    <name evidence="2" type="ORF">ACFOZ7_14745</name>
</gene>
<comment type="caution">
    <text evidence="2">The sequence shown here is derived from an EMBL/GenBank/DDBJ whole genome shotgun (WGS) entry which is preliminary data.</text>
</comment>
<reference evidence="2 3" key="1">
    <citation type="journal article" date="2014" name="Int. J. Syst. Evol. Microbiol.">
        <title>Complete genome sequence of Corynebacterium casei LMG S-19264T (=DSM 44701T), isolated from a smear-ripened cheese.</title>
        <authorList>
            <consortium name="US DOE Joint Genome Institute (JGI-PGF)"/>
            <person name="Walter F."/>
            <person name="Albersmeier A."/>
            <person name="Kalinowski J."/>
            <person name="Ruckert C."/>
        </authorList>
    </citation>
    <scope>NUCLEOTIDE SEQUENCE [LARGE SCALE GENOMIC DNA]</scope>
    <source>
        <strain evidence="2 3">IBRC-M 10912</strain>
    </source>
</reference>